<sequence>MSALSSFAPPLSPRTPPISPHSSKQETTYPKATTDIQMLDRLSATGLVSLPSENTTPVPLSSPIHHLPHLMLFHHLY</sequence>
<evidence type="ECO:0000256" key="1">
    <source>
        <dbReference type="SAM" id="MobiDB-lite"/>
    </source>
</evidence>
<evidence type="ECO:0000313" key="2">
    <source>
        <dbReference type="EMBL" id="RPB22393.1"/>
    </source>
</evidence>
<proteinExistence type="predicted"/>
<dbReference type="InParanoid" id="A0A3N4LHP2"/>
<protein>
    <submittedName>
        <fullName evidence="2">Uncharacterized protein</fullName>
    </submittedName>
</protein>
<gene>
    <name evidence="2" type="ORF">L211DRAFT_336785</name>
</gene>
<accession>A0A3N4LHP2</accession>
<dbReference type="Proteomes" id="UP000267821">
    <property type="component" value="Unassembled WGS sequence"/>
</dbReference>
<feature type="compositionally biased region" description="Pro residues" evidence="1">
    <location>
        <begin position="10"/>
        <end position="19"/>
    </location>
</feature>
<feature type="compositionally biased region" description="Polar residues" evidence="1">
    <location>
        <begin position="21"/>
        <end position="31"/>
    </location>
</feature>
<dbReference type="EMBL" id="ML121552">
    <property type="protein sequence ID" value="RPB22393.1"/>
    <property type="molecule type" value="Genomic_DNA"/>
</dbReference>
<evidence type="ECO:0000313" key="3">
    <source>
        <dbReference type="Proteomes" id="UP000267821"/>
    </source>
</evidence>
<dbReference type="AlphaFoldDB" id="A0A3N4LHP2"/>
<name>A0A3N4LHP2_9PEZI</name>
<feature type="region of interest" description="Disordered" evidence="1">
    <location>
        <begin position="1"/>
        <end position="31"/>
    </location>
</feature>
<reference evidence="2 3" key="1">
    <citation type="journal article" date="2018" name="Nat. Ecol. Evol.">
        <title>Pezizomycetes genomes reveal the molecular basis of ectomycorrhizal truffle lifestyle.</title>
        <authorList>
            <person name="Murat C."/>
            <person name="Payen T."/>
            <person name="Noel B."/>
            <person name="Kuo A."/>
            <person name="Morin E."/>
            <person name="Chen J."/>
            <person name="Kohler A."/>
            <person name="Krizsan K."/>
            <person name="Balestrini R."/>
            <person name="Da Silva C."/>
            <person name="Montanini B."/>
            <person name="Hainaut M."/>
            <person name="Levati E."/>
            <person name="Barry K.W."/>
            <person name="Belfiori B."/>
            <person name="Cichocki N."/>
            <person name="Clum A."/>
            <person name="Dockter R.B."/>
            <person name="Fauchery L."/>
            <person name="Guy J."/>
            <person name="Iotti M."/>
            <person name="Le Tacon F."/>
            <person name="Lindquist E.A."/>
            <person name="Lipzen A."/>
            <person name="Malagnac F."/>
            <person name="Mello A."/>
            <person name="Molinier V."/>
            <person name="Miyauchi S."/>
            <person name="Poulain J."/>
            <person name="Riccioni C."/>
            <person name="Rubini A."/>
            <person name="Sitrit Y."/>
            <person name="Splivallo R."/>
            <person name="Traeger S."/>
            <person name="Wang M."/>
            <person name="Zifcakova L."/>
            <person name="Wipf D."/>
            <person name="Zambonelli A."/>
            <person name="Paolocci F."/>
            <person name="Nowrousian M."/>
            <person name="Ottonello S."/>
            <person name="Baldrian P."/>
            <person name="Spatafora J.W."/>
            <person name="Henrissat B."/>
            <person name="Nagy L.G."/>
            <person name="Aury J.M."/>
            <person name="Wincker P."/>
            <person name="Grigoriev I.V."/>
            <person name="Bonfante P."/>
            <person name="Martin F.M."/>
        </authorList>
    </citation>
    <scope>NUCLEOTIDE SEQUENCE [LARGE SCALE GENOMIC DNA]</scope>
    <source>
        <strain evidence="2 3">ATCC MYA-4762</strain>
    </source>
</reference>
<keyword evidence="3" id="KW-1185">Reference proteome</keyword>
<organism evidence="2 3">
    <name type="scientific">Terfezia boudieri ATCC MYA-4762</name>
    <dbReference type="NCBI Taxonomy" id="1051890"/>
    <lineage>
        <taxon>Eukaryota</taxon>
        <taxon>Fungi</taxon>
        <taxon>Dikarya</taxon>
        <taxon>Ascomycota</taxon>
        <taxon>Pezizomycotina</taxon>
        <taxon>Pezizomycetes</taxon>
        <taxon>Pezizales</taxon>
        <taxon>Pezizaceae</taxon>
        <taxon>Terfezia</taxon>
    </lineage>
</organism>